<reference evidence="3" key="1">
    <citation type="submission" date="2023-04" db="EMBL/GenBank/DDBJ databases">
        <title>Ambrosiozyma monospora NBRC 1965.</title>
        <authorList>
            <person name="Ichikawa N."/>
            <person name="Sato H."/>
            <person name="Tonouchi N."/>
        </authorList>
    </citation>
    <scope>NUCLEOTIDE SEQUENCE</scope>
    <source>
        <strain evidence="3">NBRC 1965</strain>
    </source>
</reference>
<keyword evidence="1" id="KW-0175">Coiled coil</keyword>
<feature type="region of interest" description="Disordered" evidence="2">
    <location>
        <begin position="1"/>
        <end position="49"/>
    </location>
</feature>
<accession>A0A9W6YRL1</accession>
<feature type="region of interest" description="Disordered" evidence="2">
    <location>
        <begin position="85"/>
        <end position="142"/>
    </location>
</feature>
<name>A0A9W6YRL1_AMBMO</name>
<protein>
    <submittedName>
        <fullName evidence="3">Unnamed protein product</fullName>
    </submittedName>
</protein>
<feature type="compositionally biased region" description="Polar residues" evidence="2">
    <location>
        <begin position="85"/>
        <end position="116"/>
    </location>
</feature>
<dbReference type="AlphaFoldDB" id="A0A9W6YRL1"/>
<evidence type="ECO:0000313" key="3">
    <source>
        <dbReference type="EMBL" id="GMG19658.1"/>
    </source>
</evidence>
<feature type="compositionally biased region" description="Low complexity" evidence="2">
    <location>
        <begin position="836"/>
        <end position="845"/>
    </location>
</feature>
<keyword evidence="4" id="KW-1185">Reference proteome</keyword>
<gene>
    <name evidence="3" type="ORF">Amon01_000063400</name>
</gene>
<feature type="compositionally biased region" description="Polar residues" evidence="2">
    <location>
        <begin position="36"/>
        <end position="48"/>
    </location>
</feature>
<feature type="compositionally biased region" description="Polar residues" evidence="2">
    <location>
        <begin position="202"/>
        <end position="221"/>
    </location>
</feature>
<dbReference type="OrthoDB" id="3993288at2759"/>
<comment type="caution">
    <text evidence="3">The sequence shown here is derived from an EMBL/GenBank/DDBJ whole genome shotgun (WGS) entry which is preliminary data.</text>
</comment>
<feature type="compositionally biased region" description="Low complexity" evidence="2">
    <location>
        <begin position="166"/>
        <end position="184"/>
    </location>
</feature>
<dbReference type="EMBL" id="BSXU01000173">
    <property type="protein sequence ID" value="GMG19658.1"/>
    <property type="molecule type" value="Genomic_DNA"/>
</dbReference>
<feature type="coiled-coil region" evidence="1">
    <location>
        <begin position="885"/>
        <end position="930"/>
    </location>
</feature>
<proteinExistence type="predicted"/>
<evidence type="ECO:0000313" key="4">
    <source>
        <dbReference type="Proteomes" id="UP001165063"/>
    </source>
</evidence>
<evidence type="ECO:0000256" key="2">
    <source>
        <dbReference type="SAM" id="MobiDB-lite"/>
    </source>
</evidence>
<feature type="region of interest" description="Disordered" evidence="2">
    <location>
        <begin position="352"/>
        <end position="371"/>
    </location>
</feature>
<sequence>MESTIDEILHSSKGEDNFDNNNQSRDSIDHTEDDSINGNPTPTSTLFSQHAPILESDEITHGSDDSIVQDEPKNVSGTVIENVNDSNTTAGLANENDVSNPGIDLSNQTDSTNDVQLESAKDNNETLDQRPVIGTIRSEETRKPMSVRSDNFYLLVNKNTRTPPTFHSSSFSKPGSGSASSSHSNPRLSCNTSAGTEIGKSLNISPVSTSPSVITAPQSAASRKMPVGVSNLRHEKDPPNTPTRKRQQIREKRLSTMSNLSKELFNDDSDNDNSQLISEDDAKCFVDTTISIPNIVNNTITSANASLMADVDVSNATINDNNNIYLQNSDSILANTSYASKHNIGTHRVKSGVRQVSQGSTNQGEHRKSHKVTMSMSELDSFFSNMHEDSLIKSDSTTLFNSKSIKHQLERLTKELTDCKIQLKLQKDLLSDKYGVQFKDDLNTLIQVQLASDQTAQAAEVADLKSQINELLGAFSKLDDQFSELQNDNMNCKRIVDDIVLVISESHVFASDEGLLQKLQEALSNSVLKNKLILLGYLVEMLIAHHLELQSENDARVELLSKKLKDSLKNFQAQQERLEKIDGLLGNEISKSKKLKKLVKFKDSLIGNLQNENKVLSQQVVDKGMADPEEIKKLKSHISEMNVKGTETLQALAEKDKAIRLLEQEGEQLAAQVHDLTELVKNLKNQSTKLMFDNNNLESTITKLEAQLRTRNRKFNELLQSSHFLEQAFGSLQINFEDWINKDINFQTHLIKLFRVILDKKSVKEAAQKVISLADREKLELSDENISEIHSAVNQYGLVAVEEIIYHHSALSDEFKQLENQCADLQNQLDRLADSNASANGAKNNDGGDDSNNRNASAGPVGELDGKAAGARYDDGGSPRSKLRLEEVVRRWKQAEENLAVEQKQSKKRFNDQEAEITRLKAQLAIYEHRGS</sequence>
<dbReference type="Proteomes" id="UP001165063">
    <property type="component" value="Unassembled WGS sequence"/>
</dbReference>
<feature type="compositionally biased region" description="Basic and acidic residues" evidence="2">
    <location>
        <begin position="7"/>
        <end position="16"/>
    </location>
</feature>
<feature type="compositionally biased region" description="Polar residues" evidence="2">
    <location>
        <begin position="354"/>
        <end position="363"/>
    </location>
</feature>
<organism evidence="3 4">
    <name type="scientific">Ambrosiozyma monospora</name>
    <name type="common">Yeast</name>
    <name type="synonym">Endomycopsis monosporus</name>
    <dbReference type="NCBI Taxonomy" id="43982"/>
    <lineage>
        <taxon>Eukaryota</taxon>
        <taxon>Fungi</taxon>
        <taxon>Dikarya</taxon>
        <taxon>Ascomycota</taxon>
        <taxon>Saccharomycotina</taxon>
        <taxon>Pichiomycetes</taxon>
        <taxon>Pichiales</taxon>
        <taxon>Pichiaceae</taxon>
        <taxon>Ambrosiozyma</taxon>
    </lineage>
</organism>
<evidence type="ECO:0000256" key="1">
    <source>
        <dbReference type="SAM" id="Coils"/>
    </source>
</evidence>
<feature type="compositionally biased region" description="Polar residues" evidence="2">
    <location>
        <begin position="185"/>
        <end position="195"/>
    </location>
</feature>
<feature type="region of interest" description="Disordered" evidence="2">
    <location>
        <begin position="836"/>
        <end position="880"/>
    </location>
</feature>
<feature type="compositionally biased region" description="Basic and acidic residues" evidence="2">
    <location>
        <begin position="119"/>
        <end position="128"/>
    </location>
</feature>
<feature type="region of interest" description="Disordered" evidence="2">
    <location>
        <begin position="163"/>
        <end position="250"/>
    </location>
</feature>
<feature type="coiled-coil region" evidence="1">
    <location>
        <begin position="652"/>
        <end position="714"/>
    </location>
</feature>